<evidence type="ECO:0000313" key="8">
    <source>
        <dbReference type="EMBL" id="EIJ33214.1"/>
    </source>
</evidence>
<protein>
    <submittedName>
        <fullName evidence="8">Paraquat-inducible protein A</fullName>
    </submittedName>
</protein>
<dbReference type="Pfam" id="PF04403">
    <property type="entry name" value="PqiA"/>
    <property type="match status" value="1"/>
</dbReference>
<evidence type="ECO:0000256" key="7">
    <source>
        <dbReference type="SAM" id="Phobius"/>
    </source>
</evidence>
<evidence type="ECO:0000256" key="3">
    <source>
        <dbReference type="ARBA" id="ARBA00022519"/>
    </source>
</evidence>
<sequence length="218" mass="24255">MGNGREVRTASDAGLIQCRVCGFLSKPPVRIGKREVMVCPRCGATIRRHEHNNSVEVTWALLIASVVLYIPANVLPVMSVYMLGQGQPDTIISGVLHLLEAGQWPLALIVFVASVVVPLLKLFVISFLLISIQRKSRWRPHERMQLYKVTEYVGRWSMVDVFVIAILTGLVQFGTLARIEANAGTLSFAAVVVLTMFAARTLDEHLIWDISHQEEHVA</sequence>
<keyword evidence="9" id="KW-1185">Reference proteome</keyword>
<feature type="transmembrane region" description="Helical" evidence="7">
    <location>
        <begin position="104"/>
        <end position="132"/>
    </location>
</feature>
<organism evidence="8 9">
    <name type="scientific">Thiothrix nivea (strain ATCC 35100 / DSM 5205 / JP2)</name>
    <dbReference type="NCBI Taxonomy" id="870187"/>
    <lineage>
        <taxon>Bacteria</taxon>
        <taxon>Pseudomonadati</taxon>
        <taxon>Pseudomonadota</taxon>
        <taxon>Gammaproteobacteria</taxon>
        <taxon>Thiotrichales</taxon>
        <taxon>Thiotrichaceae</taxon>
        <taxon>Thiothrix</taxon>
    </lineage>
</organism>
<evidence type="ECO:0000256" key="6">
    <source>
        <dbReference type="ARBA" id="ARBA00023136"/>
    </source>
</evidence>
<feature type="transmembrane region" description="Helical" evidence="7">
    <location>
        <begin position="57"/>
        <end position="84"/>
    </location>
</feature>
<keyword evidence="6 7" id="KW-0472">Membrane</keyword>
<dbReference type="InterPro" id="IPR007498">
    <property type="entry name" value="PqiA-like"/>
</dbReference>
<feature type="transmembrane region" description="Helical" evidence="7">
    <location>
        <begin position="153"/>
        <end position="175"/>
    </location>
</feature>
<accession>A0A656HBA2</accession>
<dbReference type="InterPro" id="IPR051800">
    <property type="entry name" value="PqiA-PqiB_transport"/>
</dbReference>
<dbReference type="AlphaFoldDB" id="A0A656HBA2"/>
<reference evidence="9" key="1">
    <citation type="journal article" date="2011" name="Stand. Genomic Sci.">
        <title>Genome sequence of the filamentous, gliding Thiothrix nivea neotype strain (JP2(T)).</title>
        <authorList>
            <person name="Lapidus A."/>
            <person name="Nolan M."/>
            <person name="Lucas S."/>
            <person name="Glavina Del Rio T."/>
            <person name="Tice H."/>
            <person name="Cheng J.F."/>
            <person name="Tapia R."/>
            <person name="Han C."/>
            <person name="Goodwin L."/>
            <person name="Pitluck S."/>
            <person name="Liolios K."/>
            <person name="Pagani I."/>
            <person name="Ivanova N."/>
            <person name="Huntemann M."/>
            <person name="Mavromatis K."/>
            <person name="Mikhailova N."/>
            <person name="Pati A."/>
            <person name="Chen A."/>
            <person name="Palaniappan K."/>
            <person name="Land M."/>
            <person name="Brambilla E.M."/>
            <person name="Rohde M."/>
            <person name="Abt B."/>
            <person name="Verbarg S."/>
            <person name="Goker M."/>
            <person name="Bristow J."/>
            <person name="Eisen J.A."/>
            <person name="Markowitz V."/>
            <person name="Hugenholtz P."/>
            <person name="Kyrpides N.C."/>
            <person name="Klenk H.P."/>
            <person name="Woyke T."/>
        </authorList>
    </citation>
    <scope>NUCLEOTIDE SEQUENCE [LARGE SCALE GENOMIC DNA]</scope>
    <source>
        <strain evidence="9">ATCC 35100 / DSM 5205 / JP2</strain>
    </source>
</reference>
<feature type="transmembrane region" description="Helical" evidence="7">
    <location>
        <begin position="181"/>
        <end position="199"/>
    </location>
</feature>
<dbReference type="PANTHER" id="PTHR30462:SF3">
    <property type="entry name" value="INTERMEMBRANE TRANSPORT PROTEIN PQIA"/>
    <property type="match status" value="1"/>
</dbReference>
<name>A0A656HBA2_THINJ</name>
<evidence type="ECO:0000256" key="4">
    <source>
        <dbReference type="ARBA" id="ARBA00022692"/>
    </source>
</evidence>
<comment type="subcellular location">
    <subcellularLocation>
        <location evidence="1">Cell inner membrane</location>
    </subcellularLocation>
</comment>
<keyword evidence="3" id="KW-0997">Cell inner membrane</keyword>
<dbReference type="RefSeq" id="WP_002707168.1">
    <property type="nucleotide sequence ID" value="NZ_JH651384.1"/>
</dbReference>
<evidence type="ECO:0000256" key="1">
    <source>
        <dbReference type="ARBA" id="ARBA00004533"/>
    </source>
</evidence>
<gene>
    <name evidence="8" type="ORF">Thini_0576</name>
</gene>
<keyword evidence="4 7" id="KW-0812">Transmembrane</keyword>
<dbReference type="OrthoDB" id="9800207at2"/>
<dbReference type="GO" id="GO:0005886">
    <property type="term" value="C:plasma membrane"/>
    <property type="evidence" value="ECO:0007669"/>
    <property type="project" value="UniProtKB-SubCell"/>
</dbReference>
<evidence type="ECO:0000256" key="5">
    <source>
        <dbReference type="ARBA" id="ARBA00022989"/>
    </source>
</evidence>
<dbReference type="Proteomes" id="UP000005317">
    <property type="component" value="Unassembled WGS sequence"/>
</dbReference>
<evidence type="ECO:0000313" key="9">
    <source>
        <dbReference type="Proteomes" id="UP000005317"/>
    </source>
</evidence>
<keyword evidence="5 7" id="KW-1133">Transmembrane helix</keyword>
<proteinExistence type="predicted"/>
<dbReference type="PANTHER" id="PTHR30462">
    <property type="entry name" value="INTERMEMBRANE TRANSPORT PROTEIN PQIB-RELATED"/>
    <property type="match status" value="1"/>
</dbReference>
<dbReference type="EMBL" id="JH651384">
    <property type="protein sequence ID" value="EIJ33214.1"/>
    <property type="molecule type" value="Genomic_DNA"/>
</dbReference>
<keyword evidence="2" id="KW-1003">Cell membrane</keyword>
<evidence type="ECO:0000256" key="2">
    <source>
        <dbReference type="ARBA" id="ARBA00022475"/>
    </source>
</evidence>